<proteinExistence type="predicted"/>
<dbReference type="OrthoDB" id="8250402at2"/>
<keyword evidence="2" id="KW-1185">Reference proteome</keyword>
<sequence length="195" mass="21931">MDLSALERAAKSVGASADQIPFAISRTLNQAVLRTRDRLAQETWPSHVKVRNKAFIKAALRQPEFSKKTDLRVALVDRTGRATLNLHDKGGVKRAQSGRFAIPTSRVRRGSKGVVASQRPGNLERKVVKDGLIFQAVSKGKAQRLQLMFKLQAATRVKPDVPFRRDFARFMQEEMRRELPKAVAHPVRVERVQNA</sequence>
<gene>
    <name evidence="1" type="ORF">DK389_28810</name>
</gene>
<evidence type="ECO:0000313" key="1">
    <source>
        <dbReference type="EMBL" id="AWN43787.1"/>
    </source>
</evidence>
<accession>A0A2U8WCC6</accession>
<organism evidence="1 2">
    <name type="scientific">Methylobacterium durans</name>
    <dbReference type="NCBI Taxonomy" id="2202825"/>
    <lineage>
        <taxon>Bacteria</taxon>
        <taxon>Pseudomonadati</taxon>
        <taxon>Pseudomonadota</taxon>
        <taxon>Alphaproteobacteria</taxon>
        <taxon>Hyphomicrobiales</taxon>
        <taxon>Methylobacteriaceae</taxon>
        <taxon>Methylobacterium</taxon>
    </lineage>
</organism>
<dbReference type="KEGG" id="mets:DK389_28810"/>
<dbReference type="Proteomes" id="UP000245926">
    <property type="component" value="Chromosome"/>
</dbReference>
<dbReference type="AlphaFoldDB" id="A0A2U8WCC6"/>
<dbReference type="EMBL" id="CP029550">
    <property type="protein sequence ID" value="AWN43787.1"/>
    <property type="molecule type" value="Genomic_DNA"/>
</dbReference>
<evidence type="ECO:0000313" key="2">
    <source>
        <dbReference type="Proteomes" id="UP000245926"/>
    </source>
</evidence>
<reference evidence="2" key="1">
    <citation type="submission" date="2018-05" db="EMBL/GenBank/DDBJ databases">
        <title>Complete Genome Sequence of Methylobacterium sp. 17SD2-17.</title>
        <authorList>
            <person name="Srinivasan S."/>
        </authorList>
    </citation>
    <scope>NUCLEOTIDE SEQUENCE [LARGE SCALE GENOMIC DNA]</scope>
    <source>
        <strain evidence="2">17SD2-17</strain>
    </source>
</reference>
<name>A0A2U8WCC6_9HYPH</name>
<protein>
    <submittedName>
        <fullName evidence="1">Uncharacterized protein</fullName>
    </submittedName>
</protein>